<dbReference type="Proteomes" id="UP000663844">
    <property type="component" value="Unassembled WGS sequence"/>
</dbReference>
<sequence length="68" mass="8517">SELKIKTDRLQEFENKYRLVETQLIQYERTINELRQDKNKLLESNDKYQREYDRYRLDQQKIAEYIAT</sequence>
<evidence type="ECO:0000313" key="3">
    <source>
        <dbReference type="Proteomes" id="UP000663844"/>
    </source>
</evidence>
<keyword evidence="1" id="KW-0175">Coiled coil</keyword>
<feature type="coiled-coil region" evidence="1">
    <location>
        <begin position="3"/>
        <end position="58"/>
    </location>
</feature>
<evidence type="ECO:0000256" key="1">
    <source>
        <dbReference type="SAM" id="Coils"/>
    </source>
</evidence>
<feature type="non-terminal residue" evidence="2">
    <location>
        <position position="1"/>
    </location>
</feature>
<name>A0A820F010_9BILA</name>
<accession>A0A820F010</accession>
<reference evidence="2" key="1">
    <citation type="submission" date="2021-02" db="EMBL/GenBank/DDBJ databases">
        <authorList>
            <person name="Nowell W R."/>
        </authorList>
    </citation>
    <scope>NUCLEOTIDE SEQUENCE</scope>
</reference>
<dbReference type="EMBL" id="CAJOAZ010012698">
    <property type="protein sequence ID" value="CAF4256287.1"/>
    <property type="molecule type" value="Genomic_DNA"/>
</dbReference>
<feature type="non-terminal residue" evidence="2">
    <location>
        <position position="68"/>
    </location>
</feature>
<gene>
    <name evidence="2" type="ORF">OXD698_LOCUS43719</name>
</gene>
<organism evidence="2 3">
    <name type="scientific">Adineta steineri</name>
    <dbReference type="NCBI Taxonomy" id="433720"/>
    <lineage>
        <taxon>Eukaryota</taxon>
        <taxon>Metazoa</taxon>
        <taxon>Spiralia</taxon>
        <taxon>Gnathifera</taxon>
        <taxon>Rotifera</taxon>
        <taxon>Eurotatoria</taxon>
        <taxon>Bdelloidea</taxon>
        <taxon>Adinetida</taxon>
        <taxon>Adinetidae</taxon>
        <taxon>Adineta</taxon>
    </lineage>
</organism>
<protein>
    <submittedName>
        <fullName evidence="2">Uncharacterized protein</fullName>
    </submittedName>
</protein>
<proteinExistence type="predicted"/>
<comment type="caution">
    <text evidence="2">The sequence shown here is derived from an EMBL/GenBank/DDBJ whole genome shotgun (WGS) entry which is preliminary data.</text>
</comment>
<evidence type="ECO:0000313" key="2">
    <source>
        <dbReference type="EMBL" id="CAF4256287.1"/>
    </source>
</evidence>
<dbReference type="AlphaFoldDB" id="A0A820F010"/>